<dbReference type="GO" id="GO:0015808">
    <property type="term" value="P:L-alanine transport"/>
    <property type="evidence" value="ECO:0007669"/>
    <property type="project" value="TreeGrafter"/>
</dbReference>
<accession>C0CH11</accession>
<dbReference type="Proteomes" id="UP000003100">
    <property type="component" value="Unassembled WGS sequence"/>
</dbReference>
<dbReference type="GO" id="GO:0015188">
    <property type="term" value="F:L-isoleucine transmembrane transporter activity"/>
    <property type="evidence" value="ECO:0007669"/>
    <property type="project" value="TreeGrafter"/>
</dbReference>
<dbReference type="InterPro" id="IPR001851">
    <property type="entry name" value="ABC_transp_permease"/>
</dbReference>
<keyword evidence="6" id="KW-0029">Amino-acid transport</keyword>
<dbReference type="GO" id="GO:1903806">
    <property type="term" value="P:L-isoleucine import across plasma membrane"/>
    <property type="evidence" value="ECO:0007669"/>
    <property type="project" value="TreeGrafter"/>
</dbReference>
<dbReference type="GO" id="GO:0005886">
    <property type="term" value="C:plasma membrane"/>
    <property type="evidence" value="ECO:0007669"/>
    <property type="project" value="UniProtKB-SubCell"/>
</dbReference>
<evidence type="ECO:0000256" key="3">
    <source>
        <dbReference type="ARBA" id="ARBA00022475"/>
    </source>
</evidence>
<evidence type="ECO:0000256" key="6">
    <source>
        <dbReference type="ARBA" id="ARBA00022970"/>
    </source>
</evidence>
<dbReference type="GO" id="GO:0042941">
    <property type="term" value="P:D-alanine transmembrane transport"/>
    <property type="evidence" value="ECO:0007669"/>
    <property type="project" value="TreeGrafter"/>
</dbReference>
<feature type="transmembrane region" description="Helical" evidence="10">
    <location>
        <begin position="270"/>
        <end position="288"/>
    </location>
</feature>
<comment type="similarity">
    <text evidence="9">Belongs to the binding-protein-dependent transport system permease family. LivHM subfamily.</text>
</comment>
<evidence type="ECO:0000256" key="7">
    <source>
        <dbReference type="ARBA" id="ARBA00022989"/>
    </source>
</evidence>
<keyword evidence="12" id="KW-1185">Reference proteome</keyword>
<evidence type="ECO:0000256" key="10">
    <source>
        <dbReference type="SAM" id="Phobius"/>
    </source>
</evidence>
<evidence type="ECO:0000313" key="11">
    <source>
        <dbReference type="EMBL" id="EEG50922.1"/>
    </source>
</evidence>
<evidence type="ECO:0000256" key="5">
    <source>
        <dbReference type="ARBA" id="ARBA00022692"/>
    </source>
</evidence>
<feature type="transmembrane region" description="Helical" evidence="10">
    <location>
        <begin position="12"/>
        <end position="32"/>
    </location>
</feature>
<evidence type="ECO:0000256" key="8">
    <source>
        <dbReference type="ARBA" id="ARBA00023136"/>
    </source>
</evidence>
<protein>
    <recommendedName>
        <fullName evidence="13">LIV-I protein H</fullName>
    </recommendedName>
</protein>
<dbReference type="GO" id="GO:0015190">
    <property type="term" value="F:L-leucine transmembrane transporter activity"/>
    <property type="evidence" value="ECO:0007669"/>
    <property type="project" value="TreeGrafter"/>
</dbReference>
<feature type="transmembrane region" description="Helical" evidence="10">
    <location>
        <begin position="143"/>
        <end position="167"/>
    </location>
</feature>
<evidence type="ECO:0000313" key="12">
    <source>
        <dbReference type="Proteomes" id="UP000003100"/>
    </source>
</evidence>
<keyword evidence="2" id="KW-0813">Transport</keyword>
<dbReference type="Pfam" id="PF02653">
    <property type="entry name" value="BPD_transp_2"/>
    <property type="match status" value="1"/>
</dbReference>
<dbReference type="CDD" id="cd06582">
    <property type="entry name" value="TM_PBP1_LivH_like"/>
    <property type="match status" value="1"/>
</dbReference>
<proteinExistence type="inferred from homology"/>
<evidence type="ECO:0008006" key="13">
    <source>
        <dbReference type="Google" id="ProtNLM"/>
    </source>
</evidence>
<dbReference type="PATRIC" id="fig|476272.21.peg.3130"/>
<feature type="transmembrane region" description="Helical" evidence="10">
    <location>
        <begin position="102"/>
        <end position="123"/>
    </location>
</feature>
<feature type="transmembrane region" description="Helical" evidence="10">
    <location>
        <begin position="39"/>
        <end position="58"/>
    </location>
</feature>
<sequence>MVQVVQLLVYGLQVGSIYALLAIGYTLVYGIIKMINLAHADFMMLGAFTALFLCQWLTSSGVVLWLSILIALLTMAIVGLIGVFVERVAYKPLRNRPTLSSLVAAIGVSMFLQNFLRCIPAVGPTPQAFPVMFTSGSLSLGPITVSAIQIVVIGVSCVLMAFMQFLVSKTAIGKQMVAVSCDKDASALMGINVNKVISITFCIGSALAAVCGILYASVYPSIHVYMATTIGNKAFISAVLGGIGNIKGAMLGGLLLGMIEVMLQSFDSSISYGASFVILILVLLYRPAGLLGTTVTEKV</sequence>
<keyword evidence="4" id="KW-0997">Cell inner membrane</keyword>
<keyword evidence="7 10" id="KW-1133">Transmembrane helix</keyword>
<dbReference type="GeneID" id="86821415"/>
<dbReference type="InterPro" id="IPR052157">
    <property type="entry name" value="BCAA_transport_permease"/>
</dbReference>
<feature type="transmembrane region" description="Helical" evidence="10">
    <location>
        <begin position="64"/>
        <end position="90"/>
    </location>
</feature>
<dbReference type="AlphaFoldDB" id="C0CH11"/>
<dbReference type="HOGENOM" id="CLU_039929_3_0_9"/>
<dbReference type="eggNOG" id="COG0559">
    <property type="taxonomic scope" value="Bacteria"/>
</dbReference>
<keyword evidence="3" id="KW-1003">Cell membrane</keyword>
<comment type="caution">
    <text evidence="11">The sequence shown here is derived from an EMBL/GenBank/DDBJ whole genome shotgun (WGS) entry which is preliminary data.</text>
</comment>
<evidence type="ECO:0000256" key="2">
    <source>
        <dbReference type="ARBA" id="ARBA00022448"/>
    </source>
</evidence>
<dbReference type="PANTHER" id="PTHR11795">
    <property type="entry name" value="BRANCHED-CHAIN AMINO ACID TRANSPORT SYSTEM PERMEASE PROTEIN LIVH"/>
    <property type="match status" value="1"/>
</dbReference>
<dbReference type="GO" id="GO:0005304">
    <property type="term" value="F:L-valine transmembrane transporter activity"/>
    <property type="evidence" value="ECO:0007669"/>
    <property type="project" value="TreeGrafter"/>
</dbReference>
<gene>
    <name evidence="11" type="ORF">RUMHYD_00124</name>
</gene>
<dbReference type="PANTHER" id="PTHR11795:SF371">
    <property type="entry name" value="HIGH-AFFINITY BRANCHED-CHAIN AMINO ACID TRANSPORT SYSTEM PERMEASE PROTEIN LIVH"/>
    <property type="match status" value="1"/>
</dbReference>
<dbReference type="RefSeq" id="WP_005944772.1">
    <property type="nucleotide sequence ID" value="NZ_CP136423.1"/>
</dbReference>
<dbReference type="GO" id="GO:0015192">
    <property type="term" value="F:L-phenylalanine transmembrane transporter activity"/>
    <property type="evidence" value="ECO:0007669"/>
    <property type="project" value="TreeGrafter"/>
</dbReference>
<dbReference type="EMBL" id="ACBZ01000003">
    <property type="protein sequence ID" value="EEG50922.1"/>
    <property type="molecule type" value="Genomic_DNA"/>
</dbReference>
<evidence type="ECO:0000256" key="1">
    <source>
        <dbReference type="ARBA" id="ARBA00004651"/>
    </source>
</evidence>
<keyword evidence="8 10" id="KW-0472">Membrane</keyword>
<evidence type="ECO:0000256" key="9">
    <source>
        <dbReference type="ARBA" id="ARBA00037998"/>
    </source>
</evidence>
<feature type="transmembrane region" description="Helical" evidence="10">
    <location>
        <begin position="196"/>
        <end position="215"/>
    </location>
</feature>
<reference evidence="11 12" key="2">
    <citation type="submission" date="2009-02" db="EMBL/GenBank/DDBJ databases">
        <title>Draft genome sequence of Blautia hydrogenotrophica DSM 10507 (Ruminococcus hydrogenotrophicus DSM 10507).</title>
        <authorList>
            <person name="Sudarsanam P."/>
            <person name="Ley R."/>
            <person name="Guruge J."/>
            <person name="Turnbaugh P.J."/>
            <person name="Mahowald M."/>
            <person name="Liep D."/>
            <person name="Gordon J."/>
        </authorList>
    </citation>
    <scope>NUCLEOTIDE SEQUENCE [LARGE SCALE GENOMIC DNA]</scope>
    <source>
        <strain evidence="12">DSM 10507 / JCM 14656 / S5a33</strain>
    </source>
</reference>
<name>C0CH11_BLAHS</name>
<reference evidence="11 12" key="1">
    <citation type="submission" date="2009-01" db="EMBL/GenBank/DDBJ databases">
        <authorList>
            <person name="Fulton L."/>
            <person name="Clifton S."/>
            <person name="Fulton B."/>
            <person name="Xu J."/>
            <person name="Minx P."/>
            <person name="Pepin K.H."/>
            <person name="Johnson M."/>
            <person name="Bhonagiri V."/>
            <person name="Nash W.E."/>
            <person name="Mardis E.R."/>
            <person name="Wilson R.K."/>
        </authorList>
    </citation>
    <scope>NUCLEOTIDE SEQUENCE [LARGE SCALE GENOMIC DNA]</scope>
    <source>
        <strain evidence="12">DSM 10507 / JCM 14656 / S5a33</strain>
    </source>
</reference>
<evidence type="ECO:0000256" key="4">
    <source>
        <dbReference type="ARBA" id="ARBA00022519"/>
    </source>
</evidence>
<feature type="transmembrane region" description="Helical" evidence="10">
    <location>
        <begin position="235"/>
        <end position="258"/>
    </location>
</feature>
<comment type="subcellular location">
    <subcellularLocation>
        <location evidence="1">Cell membrane</location>
        <topology evidence="1">Multi-pass membrane protein</topology>
    </subcellularLocation>
</comment>
<keyword evidence="5 10" id="KW-0812">Transmembrane</keyword>
<organism evidence="11 12">
    <name type="scientific">Blautia hydrogenotrophica (strain DSM 10507 / JCM 14656 / S5a33)</name>
    <name type="common">Ruminococcus hydrogenotrophicus</name>
    <dbReference type="NCBI Taxonomy" id="476272"/>
    <lineage>
        <taxon>Bacteria</taxon>
        <taxon>Bacillati</taxon>
        <taxon>Bacillota</taxon>
        <taxon>Clostridia</taxon>
        <taxon>Lachnospirales</taxon>
        <taxon>Lachnospiraceae</taxon>
        <taxon>Blautia</taxon>
    </lineage>
</organism>